<comment type="caution">
    <text evidence="1">The sequence shown here is derived from an EMBL/GenBank/DDBJ whole genome shotgun (WGS) entry which is preliminary data.</text>
</comment>
<dbReference type="GO" id="GO:0005737">
    <property type="term" value="C:cytoplasm"/>
    <property type="evidence" value="ECO:0007669"/>
    <property type="project" value="TreeGrafter"/>
</dbReference>
<protein>
    <submittedName>
        <fullName evidence="1">Uncharacterized protein</fullName>
    </submittedName>
</protein>
<dbReference type="AlphaFoldDB" id="A0A7V6A315"/>
<dbReference type="EMBL" id="DTGR01000074">
    <property type="protein sequence ID" value="HHS28993.1"/>
    <property type="molecule type" value="Genomic_DNA"/>
</dbReference>
<dbReference type="PANTHER" id="PTHR15811:SF5">
    <property type="entry name" value="MTH938 DOMAIN-CONTAINING PROTEIN"/>
    <property type="match status" value="1"/>
</dbReference>
<sequence length="113" mass="12615">MHIDRYDFGHIVIDGVAYRQDLLIWPGRIKTDWWRRESHLLRVEDVAEALAANPEVLVAGTGDTGLMQVDPALTAFLKEKGIDLVAVPTREACRIINSLAGRRRLAAALHLTC</sequence>
<gene>
    <name evidence="1" type="ORF">ENV52_04750</name>
</gene>
<reference evidence="1" key="1">
    <citation type="journal article" date="2020" name="mSystems">
        <title>Genome- and Community-Level Interaction Insights into Carbon Utilization and Element Cycling Functions of Hydrothermarchaeota in Hydrothermal Sediment.</title>
        <authorList>
            <person name="Zhou Z."/>
            <person name="Liu Y."/>
            <person name="Xu W."/>
            <person name="Pan J."/>
            <person name="Luo Z.H."/>
            <person name="Li M."/>
        </authorList>
    </citation>
    <scope>NUCLEOTIDE SEQUENCE [LARGE SCALE GENOMIC DNA]</scope>
    <source>
        <strain evidence="1">SpSt-767</strain>
    </source>
</reference>
<dbReference type="Pfam" id="PF04430">
    <property type="entry name" value="DUF498"/>
    <property type="match status" value="1"/>
</dbReference>
<proteinExistence type="predicted"/>
<organism evidence="1">
    <name type="scientific">Desulfobacca acetoxidans</name>
    <dbReference type="NCBI Taxonomy" id="60893"/>
    <lineage>
        <taxon>Bacteria</taxon>
        <taxon>Pseudomonadati</taxon>
        <taxon>Thermodesulfobacteriota</taxon>
        <taxon>Desulfobaccia</taxon>
        <taxon>Desulfobaccales</taxon>
        <taxon>Desulfobaccaceae</taxon>
        <taxon>Desulfobacca</taxon>
    </lineage>
</organism>
<dbReference type="Gene3D" id="3.40.1230.10">
    <property type="entry name" value="MTH938-like"/>
    <property type="match status" value="1"/>
</dbReference>
<dbReference type="PANTHER" id="PTHR15811">
    <property type="entry name" value="MTH938 DOMAIN-CONTAINING PROTEIN"/>
    <property type="match status" value="1"/>
</dbReference>
<name>A0A7V6A315_9BACT</name>
<dbReference type="SUPFAM" id="SSF64076">
    <property type="entry name" value="MTH938-like"/>
    <property type="match status" value="1"/>
</dbReference>
<dbReference type="InterPro" id="IPR036748">
    <property type="entry name" value="MTH938-like_sf"/>
</dbReference>
<accession>A0A7V6A315</accession>
<evidence type="ECO:0000313" key="1">
    <source>
        <dbReference type="EMBL" id="HHS28993.1"/>
    </source>
</evidence>
<dbReference type="InterPro" id="IPR007523">
    <property type="entry name" value="NDUFAF3/AAMDC"/>
</dbReference>